<evidence type="ECO:0000313" key="1">
    <source>
        <dbReference type="EMBL" id="OFV72060.1"/>
    </source>
</evidence>
<dbReference type="AlphaFoldDB" id="A0A1F2PKW4"/>
<dbReference type="InterPro" id="IPR045507">
    <property type="entry name" value="DUF6483"/>
</dbReference>
<sequence>MYNNDYIMRMIGDMSAFLANVVFHKNVAAIEIFDEQGNISASGLLQLQLLALIGEGRLNDAENLLFEKIAARPDPAYLPVARDFYAHLDSHSDEDLLRAGFSRDEIREGREDLDRIYQKGVEGEANQQRPADMPGNGVQVFQHDLVTKSTSRYRLVLFLANVRICGSKAFEQAYLLQKKAGFW</sequence>
<dbReference type="Pfam" id="PF20092">
    <property type="entry name" value="DUF6483"/>
    <property type="match status" value="1"/>
</dbReference>
<evidence type="ECO:0000313" key="2">
    <source>
        <dbReference type="Proteomes" id="UP000176244"/>
    </source>
</evidence>
<reference evidence="1 2" key="1">
    <citation type="submission" date="2015-09" db="EMBL/GenBank/DDBJ databases">
        <title>Genome sequence of Acetobacterium wieringae DSM 1911.</title>
        <authorList>
            <person name="Poehlein A."/>
            <person name="Bengelsdorf F.R."/>
            <person name="Schiel-Bengelsdorf B."/>
            <person name="Duerre P."/>
            <person name="Daniel R."/>
        </authorList>
    </citation>
    <scope>NUCLEOTIDE SEQUENCE [LARGE SCALE GENOMIC DNA]</scope>
    <source>
        <strain evidence="1 2">DSM 1911</strain>
    </source>
</reference>
<comment type="caution">
    <text evidence="1">The sequence shown here is derived from an EMBL/GenBank/DDBJ whole genome shotgun (WGS) entry which is preliminary data.</text>
</comment>
<dbReference type="STRING" id="52694.ACWI_05340"/>
<protein>
    <submittedName>
        <fullName evidence="1">Uncharacterized protein</fullName>
    </submittedName>
</protein>
<proteinExistence type="predicted"/>
<dbReference type="OrthoDB" id="1752428at2"/>
<dbReference type="Proteomes" id="UP000176244">
    <property type="component" value="Unassembled WGS sequence"/>
</dbReference>
<dbReference type="EMBL" id="LKEU01000013">
    <property type="protein sequence ID" value="OFV72060.1"/>
    <property type="molecule type" value="Genomic_DNA"/>
</dbReference>
<gene>
    <name evidence="1" type="ORF">ACWI_05340</name>
</gene>
<name>A0A1F2PKW4_9FIRM</name>
<accession>A0A1F2PKW4</accession>
<dbReference type="RefSeq" id="WP_070369896.1">
    <property type="nucleotide sequence ID" value="NZ_LKEU01000013.1"/>
</dbReference>
<organism evidence="1 2">
    <name type="scientific">Acetobacterium wieringae</name>
    <dbReference type="NCBI Taxonomy" id="52694"/>
    <lineage>
        <taxon>Bacteria</taxon>
        <taxon>Bacillati</taxon>
        <taxon>Bacillota</taxon>
        <taxon>Clostridia</taxon>
        <taxon>Eubacteriales</taxon>
        <taxon>Eubacteriaceae</taxon>
        <taxon>Acetobacterium</taxon>
    </lineage>
</organism>